<dbReference type="EMBL" id="KN847492">
    <property type="protein sequence ID" value="KIW19857.1"/>
    <property type="molecule type" value="Genomic_DNA"/>
</dbReference>
<dbReference type="RefSeq" id="XP_016240073.1">
    <property type="nucleotide sequence ID" value="XM_016374797.1"/>
</dbReference>
<protein>
    <submittedName>
        <fullName evidence="4">Uncharacterized protein</fullName>
    </submittedName>
</protein>
<dbReference type="InterPro" id="IPR008928">
    <property type="entry name" value="6-hairpin_glycosidase_sf"/>
</dbReference>
<dbReference type="PANTHER" id="PTHR43465">
    <property type="entry name" value="DUF1680 DOMAIN PROTEIN (AFU_ORTHOLOGUE AFUA_1G08910)"/>
    <property type="match status" value="1"/>
</dbReference>
<evidence type="ECO:0000313" key="4">
    <source>
        <dbReference type="EMBL" id="KIW19857.1"/>
    </source>
</evidence>
<dbReference type="InterPro" id="IPR012878">
    <property type="entry name" value="Beta-AFase-like_GH127_cat"/>
</dbReference>
<evidence type="ECO:0000259" key="3">
    <source>
        <dbReference type="Pfam" id="PF20737"/>
    </source>
</evidence>
<accession>A0A0D2A4V4</accession>
<evidence type="ECO:0000259" key="1">
    <source>
        <dbReference type="Pfam" id="PF07944"/>
    </source>
</evidence>
<dbReference type="HOGENOM" id="CLU_013148_3_0_1"/>
<dbReference type="Pfam" id="PF20737">
    <property type="entry name" value="Glyco_hydro127C"/>
    <property type="match status" value="1"/>
</dbReference>
<sequence>MSYPQESFIQTSLLPGSLLARRREVVSSNTLLYQLEVLKKTGRYDAFKLKWHPSYSDPPETWPIPNHLFWDSDIGKWIEGACYFLHKQPDTKIHSAINDLVKMIRSAQQPDGYINIHYTVVEPGKRFTNLRDFHELYNAGHLIEAALAHNDLYKNGDLLEPLIKYVDLLCRTFGPGKDQIHGYPGHPEIELALLRLYQRTKDPKHLDLARYFITERGNPAGVDGRHYYVVEAEKRGDPAHARMVYWGGNDDALWYYQAHKPIVEQETIEGHSVRAMYLLTAASDLVGMSTTHPVAGASEQQHDDNTRPLQDAIYRLWDNMVERKMYVTGGIGAIKRWEGFGLEYFLPQSTDEGGCYAETCAAIGVMMLAERILQYDLDRRFGDVMELCLYNAMLTSMSHDGTKFTYVNQLASSDADASKREEWFTCACCPPNVLRLFGQIGGYVYSDKRRTTEKDDATQVNVHLYVPSRHEVEVGGQGQGQKVVLTQTSNWPWDGRVEFEVQGTTSDTVAGTARVSIALRIPAWAKSWKITPSTPTAAAAAATTTGGGHADADADAGTTLQKGYLILSAHWVSQHPKFTLDIDISPRLVSPHPYTNQDTVAVARGPVVYVVEDVDNAWVTDHFKGVQLDPECSIRERTVTDGTTGDTFVALTVPDGGASILPSAGIHASPGVETGKLREVERSAEAVIDELHFVPYYFRANRGGRGQARVGLRRWRK</sequence>
<dbReference type="AlphaFoldDB" id="A0A0D2A4V4"/>
<dbReference type="InterPro" id="IPR049174">
    <property type="entry name" value="Beta-AFase-like"/>
</dbReference>
<dbReference type="InterPro" id="IPR049049">
    <property type="entry name" value="Beta-AFase-like_GH127_C"/>
</dbReference>
<organism evidence="4 5">
    <name type="scientific">Exophiala spinifera</name>
    <dbReference type="NCBI Taxonomy" id="91928"/>
    <lineage>
        <taxon>Eukaryota</taxon>
        <taxon>Fungi</taxon>
        <taxon>Dikarya</taxon>
        <taxon>Ascomycota</taxon>
        <taxon>Pezizomycotina</taxon>
        <taxon>Eurotiomycetes</taxon>
        <taxon>Chaetothyriomycetidae</taxon>
        <taxon>Chaetothyriales</taxon>
        <taxon>Herpotrichiellaceae</taxon>
        <taxon>Exophiala</taxon>
    </lineage>
</organism>
<evidence type="ECO:0000313" key="5">
    <source>
        <dbReference type="Proteomes" id="UP000053328"/>
    </source>
</evidence>
<dbReference type="PANTHER" id="PTHR43465:SF2">
    <property type="entry name" value="DUF1680 DOMAIN PROTEIN (AFU_ORTHOLOGUE AFUA_1G08910)"/>
    <property type="match status" value="1"/>
</dbReference>
<reference evidence="4 5" key="1">
    <citation type="submission" date="2015-01" db="EMBL/GenBank/DDBJ databases">
        <title>The Genome Sequence of Exophiala spinifera CBS89968.</title>
        <authorList>
            <consortium name="The Broad Institute Genomics Platform"/>
            <person name="Cuomo C."/>
            <person name="de Hoog S."/>
            <person name="Gorbushina A."/>
            <person name="Stielow B."/>
            <person name="Teixiera M."/>
            <person name="Abouelleil A."/>
            <person name="Chapman S.B."/>
            <person name="Priest M."/>
            <person name="Young S.K."/>
            <person name="Wortman J."/>
            <person name="Nusbaum C."/>
            <person name="Birren B."/>
        </authorList>
    </citation>
    <scope>NUCLEOTIDE SEQUENCE [LARGE SCALE GENOMIC DNA]</scope>
    <source>
        <strain evidence="4 5">CBS 89968</strain>
    </source>
</reference>
<dbReference type="OrthoDB" id="654211at2759"/>
<gene>
    <name evidence="4" type="ORF">PV08_00432</name>
</gene>
<proteinExistence type="predicted"/>
<dbReference type="Pfam" id="PF07944">
    <property type="entry name" value="Beta-AFase-like_GH127_cat"/>
    <property type="match status" value="1"/>
</dbReference>
<dbReference type="Pfam" id="PF20736">
    <property type="entry name" value="Glyco_hydro127M"/>
    <property type="match status" value="1"/>
</dbReference>
<name>A0A0D2A4V4_9EURO</name>
<dbReference type="Proteomes" id="UP000053328">
    <property type="component" value="Unassembled WGS sequence"/>
</dbReference>
<dbReference type="GO" id="GO:0005975">
    <property type="term" value="P:carbohydrate metabolic process"/>
    <property type="evidence" value="ECO:0007669"/>
    <property type="project" value="InterPro"/>
</dbReference>
<keyword evidence="5" id="KW-1185">Reference proteome</keyword>
<dbReference type="SUPFAM" id="SSF48208">
    <property type="entry name" value="Six-hairpin glycosidases"/>
    <property type="match status" value="1"/>
</dbReference>
<dbReference type="InterPro" id="IPR049046">
    <property type="entry name" value="Beta-AFase-like_GH127_middle"/>
</dbReference>
<feature type="domain" description="Non-reducing end beta-L-arabinofuranosidase-like GH127 middle" evidence="2">
    <location>
        <begin position="459"/>
        <end position="572"/>
    </location>
</feature>
<dbReference type="VEuPathDB" id="FungiDB:PV08_00432"/>
<dbReference type="GeneID" id="27327515"/>
<feature type="domain" description="Non-reducing end beta-L-arabinofuranosidase-like GH127 C-terminal" evidence="3">
    <location>
        <begin position="587"/>
        <end position="704"/>
    </location>
</feature>
<feature type="domain" description="Non-reducing end beta-L-arabinofuranosidase-like GH127 catalytic" evidence="1">
    <location>
        <begin position="20"/>
        <end position="440"/>
    </location>
</feature>
<dbReference type="STRING" id="91928.A0A0D2A4V4"/>
<evidence type="ECO:0000259" key="2">
    <source>
        <dbReference type="Pfam" id="PF20736"/>
    </source>
</evidence>